<comment type="caution">
    <text evidence="2">The sequence shown here is derived from an EMBL/GenBank/DDBJ whole genome shotgun (WGS) entry which is preliminary data.</text>
</comment>
<gene>
    <name evidence="2" type="ORF">TIFTF001_039056</name>
</gene>
<sequence>MGRKLWLDQQTIVDSGQNKKLGDRSSVWRGAISYRDEGVGRSKGGQGGGSMARESQSLYGPYLIAGGRNCRGNLCGDRARSEVVIWAKRGDDVATTSSSTGSSSAWPTRMETMWLGGRRDPRPSPSSPPFSLDDGGHFTVGRNLFG</sequence>
<accession>A0AA88JAL5</accession>
<reference evidence="2" key="1">
    <citation type="submission" date="2023-07" db="EMBL/GenBank/DDBJ databases">
        <title>draft genome sequence of fig (Ficus carica).</title>
        <authorList>
            <person name="Takahashi T."/>
            <person name="Nishimura K."/>
        </authorList>
    </citation>
    <scope>NUCLEOTIDE SEQUENCE</scope>
</reference>
<dbReference type="Proteomes" id="UP001187192">
    <property type="component" value="Unassembled WGS sequence"/>
</dbReference>
<organism evidence="2 3">
    <name type="scientific">Ficus carica</name>
    <name type="common">Common fig</name>
    <dbReference type="NCBI Taxonomy" id="3494"/>
    <lineage>
        <taxon>Eukaryota</taxon>
        <taxon>Viridiplantae</taxon>
        <taxon>Streptophyta</taxon>
        <taxon>Embryophyta</taxon>
        <taxon>Tracheophyta</taxon>
        <taxon>Spermatophyta</taxon>
        <taxon>Magnoliopsida</taxon>
        <taxon>eudicotyledons</taxon>
        <taxon>Gunneridae</taxon>
        <taxon>Pentapetalae</taxon>
        <taxon>rosids</taxon>
        <taxon>fabids</taxon>
        <taxon>Rosales</taxon>
        <taxon>Moraceae</taxon>
        <taxon>Ficeae</taxon>
        <taxon>Ficus</taxon>
    </lineage>
</organism>
<keyword evidence="3" id="KW-1185">Reference proteome</keyword>
<evidence type="ECO:0000313" key="2">
    <source>
        <dbReference type="EMBL" id="GMN70008.1"/>
    </source>
</evidence>
<proteinExistence type="predicted"/>
<dbReference type="AlphaFoldDB" id="A0AA88JAL5"/>
<dbReference type="EMBL" id="BTGU01000999">
    <property type="protein sequence ID" value="GMN70008.1"/>
    <property type="molecule type" value="Genomic_DNA"/>
</dbReference>
<protein>
    <submittedName>
        <fullName evidence="2">Uncharacterized protein</fullName>
    </submittedName>
</protein>
<evidence type="ECO:0000256" key="1">
    <source>
        <dbReference type="SAM" id="MobiDB-lite"/>
    </source>
</evidence>
<evidence type="ECO:0000313" key="3">
    <source>
        <dbReference type="Proteomes" id="UP001187192"/>
    </source>
</evidence>
<feature type="region of interest" description="Disordered" evidence="1">
    <location>
        <begin position="116"/>
        <end position="135"/>
    </location>
</feature>
<name>A0AA88JAL5_FICCA</name>